<feature type="region of interest" description="Disordered" evidence="1">
    <location>
        <begin position="45"/>
        <end position="92"/>
    </location>
</feature>
<reference evidence="4 5" key="1">
    <citation type="submission" date="2018-06" db="EMBL/GenBank/DDBJ databases">
        <title>Fusarium incarnatum-equiseti species complex species 28.</title>
        <authorList>
            <person name="Gardiner D.M."/>
        </authorList>
    </citation>
    <scope>NUCLEOTIDE SEQUENCE [LARGE SCALE GENOMIC DNA]</scope>
    <source>
        <strain evidence="4 5">FIESC_28</strain>
    </source>
</reference>
<evidence type="ECO:0000313" key="5">
    <source>
        <dbReference type="Proteomes" id="UP000253153"/>
    </source>
</evidence>
<dbReference type="GeneID" id="41993268"/>
<dbReference type="InterPro" id="IPR058645">
    <property type="entry name" value="NTF2-like_dom_7"/>
</dbReference>
<proteinExistence type="predicted"/>
<organism evidence="4 5">
    <name type="scientific">Fusarium coffeatum</name>
    <dbReference type="NCBI Taxonomy" id="231269"/>
    <lineage>
        <taxon>Eukaryota</taxon>
        <taxon>Fungi</taxon>
        <taxon>Dikarya</taxon>
        <taxon>Ascomycota</taxon>
        <taxon>Pezizomycotina</taxon>
        <taxon>Sordariomycetes</taxon>
        <taxon>Hypocreomycetidae</taxon>
        <taxon>Hypocreales</taxon>
        <taxon>Nectriaceae</taxon>
        <taxon>Fusarium</taxon>
        <taxon>Fusarium incarnatum-equiseti species complex</taxon>
    </lineage>
</organism>
<dbReference type="Pfam" id="PF26534">
    <property type="entry name" value="NTF2_7"/>
    <property type="match status" value="1"/>
</dbReference>
<dbReference type="OrthoDB" id="5060575at2759"/>
<protein>
    <recommendedName>
        <fullName evidence="3">NTF2-like domain-containing protein</fullName>
    </recommendedName>
</protein>
<dbReference type="Proteomes" id="UP000253153">
    <property type="component" value="Unassembled WGS sequence"/>
</dbReference>
<name>A0A366S1Y4_9HYPO</name>
<evidence type="ECO:0000313" key="4">
    <source>
        <dbReference type="EMBL" id="RBR23347.1"/>
    </source>
</evidence>
<dbReference type="RefSeq" id="XP_031017938.1">
    <property type="nucleotide sequence ID" value="XM_031157972.1"/>
</dbReference>
<keyword evidence="5" id="KW-1185">Reference proteome</keyword>
<comment type="caution">
    <text evidence="4">The sequence shown here is derived from an EMBL/GenBank/DDBJ whole genome shotgun (WGS) entry which is preliminary data.</text>
</comment>
<dbReference type="AlphaFoldDB" id="A0A366S1Y4"/>
<feature type="chain" id="PRO_5016926533" description="NTF2-like domain-containing protein" evidence="2">
    <location>
        <begin position="20"/>
        <end position="280"/>
    </location>
</feature>
<feature type="domain" description="NTF2-like" evidence="3">
    <location>
        <begin position="94"/>
        <end position="243"/>
    </location>
</feature>
<evidence type="ECO:0000259" key="3">
    <source>
        <dbReference type="Pfam" id="PF26534"/>
    </source>
</evidence>
<feature type="signal peptide" evidence="2">
    <location>
        <begin position="1"/>
        <end position="19"/>
    </location>
</feature>
<feature type="compositionally biased region" description="Polar residues" evidence="1">
    <location>
        <begin position="51"/>
        <end position="61"/>
    </location>
</feature>
<accession>A0A366S1Y4</accession>
<sequence length="280" mass="30704">MKASVALSILACAISSATSIHHRRADNFLPAAGIPKAGYNAYGGNYDHPETNQFQPVGQKQTSSSSGSTSNTNNNNNKNTKTNTKATTESSSKKCISKGKLESIVNKYVSTFSGITDGGALARTIFQEDVKFYSQSIWWTSSSSKINKYAKNDNFPPVFKNLKELIAGNTEKTNDPSAFIKGPIAYGCNTFTFYWKGDFEVPKGSKRGRGNGIDMVFLSPTTGKIKKAYSEYNTLNQVYNWGAHITWSKDDVCCDCPVVFDPKFGNGYIEEKEFVGLFGL</sequence>
<evidence type="ECO:0000256" key="2">
    <source>
        <dbReference type="SAM" id="SignalP"/>
    </source>
</evidence>
<gene>
    <name evidence="4" type="ORF">FIESC28_03823</name>
</gene>
<evidence type="ECO:0000256" key="1">
    <source>
        <dbReference type="SAM" id="MobiDB-lite"/>
    </source>
</evidence>
<keyword evidence="2" id="KW-0732">Signal</keyword>
<dbReference type="EMBL" id="QKXC01000077">
    <property type="protein sequence ID" value="RBR23347.1"/>
    <property type="molecule type" value="Genomic_DNA"/>
</dbReference>
<feature type="compositionally biased region" description="Low complexity" evidence="1">
    <location>
        <begin position="62"/>
        <end position="92"/>
    </location>
</feature>